<evidence type="ECO:0000259" key="2">
    <source>
        <dbReference type="Pfam" id="PF03544"/>
    </source>
</evidence>
<dbReference type="InterPro" id="IPR051045">
    <property type="entry name" value="TonB-dependent_transducer"/>
</dbReference>
<dbReference type="PANTHER" id="PTHR33446">
    <property type="entry name" value="PROTEIN TONB-RELATED"/>
    <property type="match status" value="1"/>
</dbReference>
<feature type="domain" description="Peptidase M56" evidence="3">
    <location>
        <begin position="167"/>
        <end position="261"/>
    </location>
</feature>
<protein>
    <submittedName>
        <fullName evidence="4">Energy transducer TonB</fullName>
    </submittedName>
</protein>
<comment type="caution">
    <text evidence="4">The sequence shown here is derived from an EMBL/GenBank/DDBJ whole genome shotgun (WGS) entry which is preliminary data.</text>
</comment>
<evidence type="ECO:0000313" key="4">
    <source>
        <dbReference type="EMBL" id="MCD2421961.1"/>
    </source>
</evidence>
<gene>
    <name evidence="4" type="ORF">LQ567_04255</name>
</gene>
<dbReference type="SUPFAM" id="SSF74653">
    <property type="entry name" value="TolA/TonB C-terminal domain"/>
    <property type="match status" value="1"/>
</dbReference>
<evidence type="ECO:0000256" key="1">
    <source>
        <dbReference type="SAM" id="Phobius"/>
    </source>
</evidence>
<dbReference type="Pfam" id="PF05569">
    <property type="entry name" value="Peptidase_M56"/>
    <property type="match status" value="1"/>
</dbReference>
<dbReference type="PANTHER" id="PTHR33446:SF2">
    <property type="entry name" value="PROTEIN TONB"/>
    <property type="match status" value="1"/>
</dbReference>
<dbReference type="RefSeq" id="WP_231002865.1">
    <property type="nucleotide sequence ID" value="NZ_JAJNEC010000004.1"/>
</dbReference>
<accession>A0ABS8PLH6</accession>
<evidence type="ECO:0000313" key="5">
    <source>
        <dbReference type="Proteomes" id="UP001199816"/>
    </source>
</evidence>
<sequence length="479" mass="54588">MKTIAIYFLQLFLCSGLLYAYYLLFLKNRRLHRFNRFFLLGSFVLSMAVPFIKVPFYVSLTKDSNISIQTLVKYNELLLPEVIVSSRQSSGPEGVQLWYLLYISVALFFFVKIAAGILALVKKRVNSNVQRWHSIRIIETKDPSAPYSFFNWLFWTRSVDEYSEAGQKILRHECHHIRQWHSADVLFTEILTAMAWMNPFFWLMKNELKAVHEFSADAFAARDADEFEYAALLVTEALHIKQKLLVHPFYNNQLKRRITMLTNAAHHRYYALRQWMALPLFLIAATLFMVSCQSADQQTKQTKDSQAPVPAVVVHDSTEKALSPAVPETTATAAPATDSVKVSVKKFTPPKIVKDAGTKEAKRLDPPVVIRDEPEVFTKVDQDARYSGDWSRYLTQNLRGEVPVENGANPGNYQTIIQFVVDVEGNVSDVKVIKDPGYGMGAEAVRAIKQSGKWKPAMMNGKNVKAYRKQPITFQVTEG</sequence>
<feature type="transmembrane region" description="Helical" evidence="1">
    <location>
        <begin position="97"/>
        <end position="121"/>
    </location>
</feature>
<dbReference type="EMBL" id="JAJNEC010000004">
    <property type="protein sequence ID" value="MCD2421961.1"/>
    <property type="molecule type" value="Genomic_DNA"/>
</dbReference>
<name>A0ABS8PLH6_9BACT</name>
<keyword evidence="1" id="KW-1133">Transmembrane helix</keyword>
<organism evidence="4 5">
    <name type="scientific">Niabella pedocola</name>
    <dbReference type="NCBI Taxonomy" id="1752077"/>
    <lineage>
        <taxon>Bacteria</taxon>
        <taxon>Pseudomonadati</taxon>
        <taxon>Bacteroidota</taxon>
        <taxon>Chitinophagia</taxon>
        <taxon>Chitinophagales</taxon>
        <taxon>Chitinophagaceae</taxon>
        <taxon>Niabella</taxon>
    </lineage>
</organism>
<dbReference type="Gene3D" id="3.30.1150.10">
    <property type="match status" value="1"/>
</dbReference>
<reference evidence="4 5" key="1">
    <citation type="submission" date="2021-11" db="EMBL/GenBank/DDBJ databases">
        <title>Genomic of Niabella pedocola.</title>
        <authorList>
            <person name="Wu T."/>
        </authorList>
    </citation>
    <scope>NUCLEOTIDE SEQUENCE [LARGE SCALE GENOMIC DNA]</scope>
    <source>
        <strain evidence="4 5">JCM 31011</strain>
    </source>
</reference>
<feature type="domain" description="TonB C-terminal" evidence="2">
    <location>
        <begin position="415"/>
        <end position="475"/>
    </location>
</feature>
<feature type="transmembrane region" description="Helical" evidence="1">
    <location>
        <begin position="270"/>
        <end position="290"/>
    </location>
</feature>
<dbReference type="InterPro" id="IPR008756">
    <property type="entry name" value="Peptidase_M56"/>
</dbReference>
<keyword evidence="5" id="KW-1185">Reference proteome</keyword>
<feature type="transmembrane region" description="Helical" evidence="1">
    <location>
        <begin position="6"/>
        <end position="25"/>
    </location>
</feature>
<keyword evidence="1" id="KW-0812">Transmembrane</keyword>
<feature type="transmembrane region" description="Helical" evidence="1">
    <location>
        <begin position="37"/>
        <end position="58"/>
    </location>
</feature>
<proteinExistence type="predicted"/>
<dbReference type="Pfam" id="PF03544">
    <property type="entry name" value="TonB_C"/>
    <property type="match status" value="1"/>
</dbReference>
<dbReference type="Proteomes" id="UP001199816">
    <property type="component" value="Unassembled WGS sequence"/>
</dbReference>
<evidence type="ECO:0000259" key="3">
    <source>
        <dbReference type="Pfam" id="PF05569"/>
    </source>
</evidence>
<keyword evidence="1" id="KW-0472">Membrane</keyword>
<dbReference type="InterPro" id="IPR037682">
    <property type="entry name" value="TonB_C"/>
</dbReference>